<organism evidence="1">
    <name type="scientific">viral metagenome</name>
    <dbReference type="NCBI Taxonomy" id="1070528"/>
    <lineage>
        <taxon>unclassified sequences</taxon>
        <taxon>metagenomes</taxon>
        <taxon>organismal metagenomes</taxon>
    </lineage>
</organism>
<proteinExistence type="predicted"/>
<protein>
    <submittedName>
        <fullName evidence="1">Putative tail tubular protein</fullName>
    </submittedName>
</protein>
<reference evidence="1" key="1">
    <citation type="submission" date="2020-03" db="EMBL/GenBank/DDBJ databases">
        <title>The deep terrestrial virosphere.</title>
        <authorList>
            <person name="Holmfeldt K."/>
            <person name="Nilsson E."/>
            <person name="Simone D."/>
            <person name="Lopez-Fernandez M."/>
            <person name="Wu X."/>
            <person name="de Brujin I."/>
            <person name="Lundin D."/>
            <person name="Andersson A."/>
            <person name="Bertilsson S."/>
            <person name="Dopson M."/>
        </authorList>
    </citation>
    <scope>NUCLEOTIDE SEQUENCE</scope>
    <source>
        <strain evidence="1">MM415B01736</strain>
    </source>
</reference>
<dbReference type="InterPro" id="IPR042302">
    <property type="entry name" value="E1_FCCH_sf"/>
</dbReference>
<dbReference type="AlphaFoldDB" id="A0A6M3IHP3"/>
<name>A0A6M3IHP3_9ZZZZ</name>
<sequence>MKFLQNLLLNIAILSLIFAPVAFASNTYRGIAPTYSVDFLQNTSDQKGDIGSATVNRVSGVWSADSTGKLVALRGDRTNYIQRSWQFDSTTAYWTATNANANTQNISAFGVSTATYLKNSGGNGSHSLKKNNEAFNGRYAWYTIHAKSVDYNWIRIDVADGGETNGYTHYFDMSNGVFGTGAAIGAGSLIRAYSDNTGLSAGEYRIGILVDLSAIYTTCDLYIYVAEADGDVTINDDGKGIYIYGAQLEALEGPEAIPGDELAPYGDFSAVTLAAAKTVSGITKANPGVVTFAAGHGYSNRMVIYFSGLTEMTELNGKYFMLRSNAGDTFQLSNQPIATWDASSLDTSGYGAAEATGGACAQRATATALTIYAANFGPGVNGAGALTGKLDCNGSAANGSAFLGVVKNATHIMELSFTLSNYTSGSFRARLGGATCVTATVTSDGTYTARGVGADHLYLDMMTTPFIGSIDNVTLKEISAPGGYDDGWEPGPYTETSGAIGTIPSNIGITEYGYPHPGRQWVNHCLHPLFIQDADAYWQILAGTGTEASTTGIDGGAASGWTLNDTDNSTLTQWIQPFICPADTAYNVFVVYIKKKTSTSIYQRLGLAYTEGNAGVVYVDAVNGTLRDSLANPPDNSGILSAGDFWYVWVSRQNNSKTAGHFSVSPAGADTLDGNSDPSAIGSATFSHPGFYKDVKYPPLYWVGIPDGDNTSPVGQTTNAGSATNGMYHVMSTGYKALTAGTMVATFRMGFGETSHAAAEHGWISFDGAPHTLRYDGTNIESEDDSANVAGIAGPAWVYGDTLRVAIMWSETDATFDIGYSHNGGAWSFDTGNTFNAFNYATNQVWFWGDSYPKWVQDFKLINRRVATTWVESHY</sequence>
<dbReference type="Gene3D" id="2.40.30.180">
    <property type="entry name" value="Ubiquitin-activating enzyme E1, FCCH domain"/>
    <property type="match status" value="1"/>
</dbReference>
<gene>
    <name evidence="1" type="ORF">MM415B01736_0016</name>
</gene>
<evidence type="ECO:0000313" key="1">
    <source>
        <dbReference type="EMBL" id="QJA57050.1"/>
    </source>
</evidence>
<dbReference type="EMBL" id="MT141251">
    <property type="protein sequence ID" value="QJA57050.1"/>
    <property type="molecule type" value="Genomic_DNA"/>
</dbReference>
<accession>A0A6M3IHP3</accession>